<dbReference type="Pfam" id="PF03060">
    <property type="entry name" value="NMO"/>
    <property type="match status" value="2"/>
</dbReference>
<evidence type="ECO:0000313" key="3">
    <source>
        <dbReference type="Proteomes" id="UP001058003"/>
    </source>
</evidence>
<protein>
    <submittedName>
        <fullName evidence="2">Nitronate monooxygenase</fullName>
    </submittedName>
</protein>
<dbReference type="InterPro" id="IPR013785">
    <property type="entry name" value="Aldolase_TIM"/>
</dbReference>
<feature type="compositionally biased region" description="Low complexity" evidence="1">
    <location>
        <begin position="248"/>
        <end position="268"/>
    </location>
</feature>
<dbReference type="KEGG" id="daur:Daura_39095"/>
<proteinExistence type="predicted"/>
<dbReference type="OrthoDB" id="9778912at2"/>
<dbReference type="PANTHER" id="PTHR42747:SF3">
    <property type="entry name" value="NITRONATE MONOOXYGENASE-RELATED"/>
    <property type="match status" value="1"/>
</dbReference>
<dbReference type="PANTHER" id="PTHR42747">
    <property type="entry name" value="NITRONATE MONOOXYGENASE-RELATED"/>
    <property type="match status" value="1"/>
</dbReference>
<evidence type="ECO:0000313" key="2">
    <source>
        <dbReference type="EMBL" id="UWZ59994.1"/>
    </source>
</evidence>
<sequence length="351" mass="34450">MAGGAGTPALLAACGGGFVAAGYLTPDDLAARIAAARAAGTWFGVNLFAPPPVPCPAGELRRYAEQLRAEFAAHDLTPALPPPPDDDHWAAKLDLLVADPVPAVSCTFGIPAPSTVAALRRAGSLVLQTVTTPAEAVAAEEAGVDALIVQAAAAGGHSATLTPAALTPGALAAAPPLPALVAAVRAAVDLPVVAAGGIETSADVAAALRAGALATMVGTALLLTDEAGTSAAHRAALSAATAASPTIPGAPDAPLPGAFAPGASSPGGHDTVVTRAFTGRPARALRNGFTDRHDATAPLGYPQIHHLTAPLRRAAAAAGDTDRVHLWAGTGHRHARTGPAAAVIATLTASL</sequence>
<name>A0A9Q9MKB7_9ACTN</name>
<dbReference type="EMBL" id="CP073767">
    <property type="protein sequence ID" value="UWZ59994.1"/>
    <property type="molecule type" value="Genomic_DNA"/>
</dbReference>
<feature type="region of interest" description="Disordered" evidence="1">
    <location>
        <begin position="248"/>
        <end position="269"/>
    </location>
</feature>
<reference evidence="2" key="1">
    <citation type="submission" date="2021-04" db="EMBL/GenBank/DDBJ databases">
        <title>Dactylosporangium aurantiacum NRRL B-8018 full assembly.</title>
        <authorList>
            <person name="Hartkoorn R.C."/>
            <person name="Beaudoing E."/>
            <person name="Hot D."/>
        </authorList>
    </citation>
    <scope>NUCLEOTIDE SEQUENCE</scope>
    <source>
        <strain evidence="2">NRRL B-8018</strain>
    </source>
</reference>
<dbReference type="GO" id="GO:0018580">
    <property type="term" value="F:nitronate monooxygenase activity"/>
    <property type="evidence" value="ECO:0007669"/>
    <property type="project" value="TreeGrafter"/>
</dbReference>
<keyword evidence="2" id="KW-0503">Monooxygenase</keyword>
<keyword evidence="3" id="KW-1185">Reference proteome</keyword>
<dbReference type="Gene3D" id="3.20.20.70">
    <property type="entry name" value="Aldolase class I"/>
    <property type="match status" value="1"/>
</dbReference>
<keyword evidence="2" id="KW-0560">Oxidoreductase</keyword>
<accession>A0A9Q9MKB7</accession>
<dbReference type="SUPFAM" id="SSF51412">
    <property type="entry name" value="Inosine monophosphate dehydrogenase (IMPDH)"/>
    <property type="match status" value="1"/>
</dbReference>
<dbReference type="AlphaFoldDB" id="A0A9Q9MKB7"/>
<gene>
    <name evidence="2" type="ORF">Daura_39095</name>
</gene>
<evidence type="ECO:0000256" key="1">
    <source>
        <dbReference type="SAM" id="MobiDB-lite"/>
    </source>
</evidence>
<dbReference type="Proteomes" id="UP001058003">
    <property type="component" value="Chromosome"/>
</dbReference>
<organism evidence="2 3">
    <name type="scientific">Dactylosporangium aurantiacum</name>
    <dbReference type="NCBI Taxonomy" id="35754"/>
    <lineage>
        <taxon>Bacteria</taxon>
        <taxon>Bacillati</taxon>
        <taxon>Actinomycetota</taxon>
        <taxon>Actinomycetes</taxon>
        <taxon>Micromonosporales</taxon>
        <taxon>Micromonosporaceae</taxon>
        <taxon>Dactylosporangium</taxon>
    </lineage>
</organism>